<keyword evidence="2" id="KW-0238">DNA-binding</keyword>
<dbReference type="PANTHER" id="PTHR30349:SF41">
    <property type="entry name" value="INTEGRASE_RECOMBINASE PROTEIN MJ0367-RELATED"/>
    <property type="match status" value="1"/>
</dbReference>
<gene>
    <name evidence="5" type="ORF">M1L60_24835</name>
</gene>
<dbReference type="PANTHER" id="PTHR30349">
    <property type="entry name" value="PHAGE INTEGRASE-RELATED"/>
    <property type="match status" value="1"/>
</dbReference>
<dbReference type="RefSeq" id="WP_253239906.1">
    <property type="nucleotide sequence ID" value="NZ_JAMYJR010000027.1"/>
</dbReference>
<organism evidence="5 6">
    <name type="scientific">Paractinoplanes aksuensis</name>
    <dbReference type="NCBI Taxonomy" id="2939490"/>
    <lineage>
        <taxon>Bacteria</taxon>
        <taxon>Bacillati</taxon>
        <taxon>Actinomycetota</taxon>
        <taxon>Actinomycetes</taxon>
        <taxon>Micromonosporales</taxon>
        <taxon>Micromonosporaceae</taxon>
        <taxon>Paractinoplanes</taxon>
    </lineage>
</organism>
<comment type="similarity">
    <text evidence="1">Belongs to the 'phage' integrase family.</text>
</comment>
<sequence>MEGLAGREQAVGIEAGSLFFTDPDYRVDPRLTRYLTRSSFAWLATETRRNYATDCCLFFDFLWSRGKNWDEAYDDDVWDFQYWRRWSPRNPRLIGGSKWNRELAALTRLYKWAVSQGVMVKSPVTERVRVSRAGEPVSVPVGRAHEVRSSNVKWLTPRAYRLWRDVGLRGYAADSRRDPSWRGRNDDRNAAYADLLFSSELRRGEGASMLTIEVPTLAEATHRYARGQLGREVTKSRRARTFYVSADAIEAIDAYVGTTRRAAVRRAQAAGRYQAMSDHRVVMRRSGWRRTTLHWVDDDGQAVQRSLDMIGVEDRLRLFVREEDGLEPLWLWLSEDGTPFRPHSWEAVYRAASQRCQAVLAGRVAQPPWFTPHMARHSFALHMLVVLQHALDRRFGLSPEERRAMRELYGDVWGLVRDMLGHASEETTRNIYAAPVADLQIRSLLLEEPAEDTTEALAQLARLSGRVLDTEVGP</sequence>
<evidence type="ECO:0000256" key="3">
    <source>
        <dbReference type="ARBA" id="ARBA00023172"/>
    </source>
</evidence>
<reference evidence="5 6" key="1">
    <citation type="submission" date="2022-06" db="EMBL/GenBank/DDBJ databases">
        <title>New Species of the Genus Actinoplanes, ActinopZanes ferrugineus.</title>
        <authorList>
            <person name="Ding P."/>
        </authorList>
    </citation>
    <scope>NUCLEOTIDE SEQUENCE [LARGE SCALE GENOMIC DNA]</scope>
    <source>
        <strain evidence="5 6">TRM88003</strain>
    </source>
</reference>
<dbReference type="Gene3D" id="1.10.150.130">
    <property type="match status" value="1"/>
</dbReference>
<evidence type="ECO:0000313" key="5">
    <source>
        <dbReference type="EMBL" id="MCO8273829.1"/>
    </source>
</evidence>
<proteinExistence type="inferred from homology"/>
<comment type="caution">
    <text evidence="5">The sequence shown here is derived from an EMBL/GenBank/DDBJ whole genome shotgun (WGS) entry which is preliminary data.</text>
</comment>
<dbReference type="InterPro" id="IPR004107">
    <property type="entry name" value="Integrase_SAM-like_N"/>
</dbReference>
<dbReference type="InterPro" id="IPR013762">
    <property type="entry name" value="Integrase-like_cat_sf"/>
</dbReference>
<accession>A0ABT1DSK5</accession>
<dbReference type="SUPFAM" id="SSF56349">
    <property type="entry name" value="DNA breaking-rejoining enzymes"/>
    <property type="match status" value="1"/>
</dbReference>
<name>A0ABT1DSK5_9ACTN</name>
<dbReference type="InterPro" id="IPR011010">
    <property type="entry name" value="DNA_brk_join_enz"/>
</dbReference>
<keyword evidence="3" id="KW-0233">DNA recombination</keyword>
<protein>
    <submittedName>
        <fullName evidence="5">Site-specific integrase</fullName>
    </submittedName>
</protein>
<feature type="domain" description="Integrase SAM-like N-terminal" evidence="4">
    <location>
        <begin position="44"/>
        <end position="117"/>
    </location>
</feature>
<evidence type="ECO:0000313" key="6">
    <source>
        <dbReference type="Proteomes" id="UP001523369"/>
    </source>
</evidence>
<dbReference type="InterPro" id="IPR050090">
    <property type="entry name" value="Tyrosine_recombinase_XerCD"/>
</dbReference>
<dbReference type="Pfam" id="PF02899">
    <property type="entry name" value="Phage_int_SAM_1"/>
    <property type="match status" value="1"/>
</dbReference>
<dbReference type="InterPro" id="IPR010998">
    <property type="entry name" value="Integrase_recombinase_N"/>
</dbReference>
<evidence type="ECO:0000256" key="2">
    <source>
        <dbReference type="ARBA" id="ARBA00023125"/>
    </source>
</evidence>
<evidence type="ECO:0000259" key="4">
    <source>
        <dbReference type="Pfam" id="PF02899"/>
    </source>
</evidence>
<dbReference type="Proteomes" id="UP001523369">
    <property type="component" value="Unassembled WGS sequence"/>
</dbReference>
<keyword evidence="6" id="KW-1185">Reference proteome</keyword>
<dbReference type="Gene3D" id="1.10.443.10">
    <property type="entry name" value="Intergrase catalytic core"/>
    <property type="match status" value="1"/>
</dbReference>
<dbReference type="EMBL" id="JAMYJR010000027">
    <property type="protein sequence ID" value="MCO8273829.1"/>
    <property type="molecule type" value="Genomic_DNA"/>
</dbReference>
<dbReference type="SUPFAM" id="SSF47823">
    <property type="entry name" value="lambda integrase-like, N-terminal domain"/>
    <property type="match status" value="1"/>
</dbReference>
<evidence type="ECO:0000256" key="1">
    <source>
        <dbReference type="ARBA" id="ARBA00008857"/>
    </source>
</evidence>